<evidence type="ECO:0000313" key="3">
    <source>
        <dbReference type="Proteomes" id="UP000035034"/>
    </source>
</evidence>
<feature type="transmembrane region" description="Helical" evidence="1">
    <location>
        <begin position="44"/>
        <end position="63"/>
    </location>
</feature>
<sequence>MAKDKAPQPFSFVRLALLALGAGAIVLVVSIPIILLLAQWSVTAGLIAALVAIIAIIAAIGLVSQRIVGQAEQQLKDEIAQREQERNNHGG</sequence>
<dbReference type="eggNOG" id="ENOG50327GC">
    <property type="taxonomic scope" value="Bacteria"/>
</dbReference>
<comment type="caution">
    <text evidence="2">The sequence shown here is derived from an EMBL/GenBank/DDBJ whole genome shotgun (WGS) entry which is preliminary data.</text>
</comment>
<keyword evidence="1" id="KW-0812">Transmembrane</keyword>
<accession>H0R1W2</accession>
<feature type="transmembrane region" description="Helical" evidence="1">
    <location>
        <begin position="12"/>
        <end position="38"/>
    </location>
</feature>
<dbReference type="STRING" id="1077974.GOEFS_073_00830"/>
<dbReference type="EMBL" id="BAEH01000073">
    <property type="protein sequence ID" value="GAB19063.1"/>
    <property type="molecule type" value="Genomic_DNA"/>
</dbReference>
<organism evidence="2 3">
    <name type="scientific">Gordonia effusa NBRC 100432</name>
    <dbReference type="NCBI Taxonomy" id="1077974"/>
    <lineage>
        <taxon>Bacteria</taxon>
        <taxon>Bacillati</taxon>
        <taxon>Actinomycetota</taxon>
        <taxon>Actinomycetes</taxon>
        <taxon>Mycobacteriales</taxon>
        <taxon>Gordoniaceae</taxon>
        <taxon>Gordonia</taxon>
    </lineage>
</organism>
<keyword evidence="3" id="KW-1185">Reference proteome</keyword>
<keyword evidence="1" id="KW-0472">Membrane</keyword>
<evidence type="ECO:0000313" key="2">
    <source>
        <dbReference type="EMBL" id="GAB19063.1"/>
    </source>
</evidence>
<gene>
    <name evidence="2" type="ORF">GOEFS_073_00830</name>
</gene>
<protein>
    <submittedName>
        <fullName evidence="2">Uncharacterized protein</fullName>
    </submittedName>
</protein>
<keyword evidence="1" id="KW-1133">Transmembrane helix</keyword>
<dbReference type="Proteomes" id="UP000035034">
    <property type="component" value="Unassembled WGS sequence"/>
</dbReference>
<dbReference type="RefSeq" id="WP_007318398.1">
    <property type="nucleotide sequence ID" value="NZ_BAEH01000073.1"/>
</dbReference>
<dbReference type="AlphaFoldDB" id="H0R1W2"/>
<evidence type="ECO:0000256" key="1">
    <source>
        <dbReference type="SAM" id="Phobius"/>
    </source>
</evidence>
<reference evidence="2 3" key="1">
    <citation type="submission" date="2011-12" db="EMBL/GenBank/DDBJ databases">
        <title>Whole genome shotgun sequence of Gordonia effusa NBRC 100432.</title>
        <authorList>
            <person name="Yoshida I."/>
            <person name="Takarada H."/>
            <person name="Hosoyama A."/>
            <person name="Tsuchikane K."/>
            <person name="Katsumata H."/>
            <person name="Yamazaki S."/>
            <person name="Fujita N."/>
        </authorList>
    </citation>
    <scope>NUCLEOTIDE SEQUENCE [LARGE SCALE GENOMIC DNA]</scope>
    <source>
        <strain evidence="2 3">NBRC 100432</strain>
    </source>
</reference>
<proteinExistence type="predicted"/>
<name>H0R1W2_9ACTN</name>